<gene>
    <name evidence="2" type="ORF">SAMN05660657_03217</name>
</gene>
<dbReference type="SMART" id="SM00943">
    <property type="entry name" value="Prim-Pol"/>
    <property type="match status" value="1"/>
</dbReference>
<accession>A0A1I7B0P6</accession>
<reference evidence="3" key="1">
    <citation type="submission" date="2016-10" db="EMBL/GenBank/DDBJ databases">
        <authorList>
            <person name="Varghese N."/>
            <person name="Submissions S."/>
        </authorList>
    </citation>
    <scope>NUCLEOTIDE SEQUENCE [LARGE SCALE GENOMIC DNA]</scope>
    <source>
        <strain evidence="3">DSM 46136</strain>
    </source>
</reference>
<protein>
    <submittedName>
        <fullName evidence="2">Bifunctional DNA primase/polymerase, N-terminal</fullName>
    </submittedName>
</protein>
<keyword evidence="3" id="KW-1185">Reference proteome</keyword>
<dbReference type="AlphaFoldDB" id="A0A1I7B0P6"/>
<dbReference type="Pfam" id="PF09250">
    <property type="entry name" value="Prim-Pol"/>
    <property type="match status" value="1"/>
</dbReference>
<dbReference type="SUPFAM" id="SSF56747">
    <property type="entry name" value="Prim-pol domain"/>
    <property type="match status" value="1"/>
</dbReference>
<dbReference type="Proteomes" id="UP000199546">
    <property type="component" value="Unassembled WGS sequence"/>
</dbReference>
<proteinExistence type="predicted"/>
<sequence length="377" mass="42357">MFKYTPDLALPPIDYAPGGTWLRGAAMFYASAGFPIVANQPGLKRVAWQIHGTDWHDWNLTALTTPEQVAKAWSQNPAYCPGLVTGSISRVLVIDGDVKGGQNPAKELADWSEATGIEIPEGPIARTATYRDGRRGFHRYLYLPDAAPVIDTVTGWLPGVDIICEQRQVLLAPSWNDKRKLNEARGEGLADQQYMWQLPGFRYGFETRDYYPTGEDLRESLEEAVAPAGLLEDILKHGASRTEKERLAALKEGLPTGSTVDIKGLVLDENGHINIEWYEQNGAPDQFQNKVLLKMATKLLGYMGQPDEVAIERCWTYIQKCENTDPTWPWTREDVEYKVKKVKKYIAQDRAKKQAEKQAEMDEAVEALNNFLKGIRS</sequence>
<feature type="domain" description="DNA primase/polymerase bifunctional N-terminal" evidence="1">
    <location>
        <begin position="26"/>
        <end position="181"/>
    </location>
</feature>
<evidence type="ECO:0000259" key="1">
    <source>
        <dbReference type="SMART" id="SM00943"/>
    </source>
</evidence>
<evidence type="ECO:0000313" key="2">
    <source>
        <dbReference type="EMBL" id="SFT80770.1"/>
    </source>
</evidence>
<organism evidence="2 3">
    <name type="scientific">Geodermatophilus amargosae</name>
    <dbReference type="NCBI Taxonomy" id="1296565"/>
    <lineage>
        <taxon>Bacteria</taxon>
        <taxon>Bacillati</taxon>
        <taxon>Actinomycetota</taxon>
        <taxon>Actinomycetes</taxon>
        <taxon>Geodermatophilales</taxon>
        <taxon>Geodermatophilaceae</taxon>
        <taxon>Geodermatophilus</taxon>
    </lineage>
</organism>
<dbReference type="STRING" id="1296565.SAMN05660657_03217"/>
<name>A0A1I7B0P6_9ACTN</name>
<dbReference type="EMBL" id="FPBA01000011">
    <property type="protein sequence ID" value="SFT80770.1"/>
    <property type="molecule type" value="Genomic_DNA"/>
</dbReference>
<dbReference type="InterPro" id="IPR015330">
    <property type="entry name" value="DNA_primase/pol_bifunc_N"/>
</dbReference>
<evidence type="ECO:0000313" key="3">
    <source>
        <dbReference type="Proteomes" id="UP000199546"/>
    </source>
</evidence>